<sequence length="102" mass="11169">MLRASLALTLADASFQALDHALVLDRDCANVICTFVLTFFLSPTLVAASPMASFPLSHETKLWRSALVHRLGENLDARDEYAVLSSSSEQTLNRLVTDSGWS</sequence>
<keyword evidence="2" id="KW-1185">Reference proteome</keyword>
<evidence type="ECO:0000313" key="1">
    <source>
        <dbReference type="EMBL" id="KAG9219299.1"/>
    </source>
</evidence>
<reference evidence="1 2" key="1">
    <citation type="journal article" date="2021" name="Appl. Environ. Microbiol.">
        <title>Genetic linkage and physical mapping for an oyster mushroom Pleurotus cornucopiae and QTL analysis for the trait cap color.</title>
        <authorList>
            <person name="Zhang Y."/>
            <person name="Gao W."/>
            <person name="Sonnenberg A."/>
            <person name="Chen Q."/>
            <person name="Zhang J."/>
            <person name="Huang C."/>
        </authorList>
    </citation>
    <scope>NUCLEOTIDE SEQUENCE [LARGE SCALE GENOMIC DNA]</scope>
    <source>
        <strain evidence="1">CCMSSC00406</strain>
    </source>
</reference>
<dbReference type="EMBL" id="WQMT02000009">
    <property type="protein sequence ID" value="KAG9219299.1"/>
    <property type="molecule type" value="Genomic_DNA"/>
</dbReference>
<accession>A0ACB7IMA9</accession>
<comment type="caution">
    <text evidence="1">The sequence shown here is derived from an EMBL/GenBank/DDBJ whole genome shotgun (WGS) entry which is preliminary data.</text>
</comment>
<organism evidence="1 2">
    <name type="scientific">Pleurotus cornucopiae</name>
    <name type="common">Cornucopia mushroom</name>
    <dbReference type="NCBI Taxonomy" id="5321"/>
    <lineage>
        <taxon>Eukaryota</taxon>
        <taxon>Fungi</taxon>
        <taxon>Dikarya</taxon>
        <taxon>Basidiomycota</taxon>
        <taxon>Agaricomycotina</taxon>
        <taxon>Agaricomycetes</taxon>
        <taxon>Agaricomycetidae</taxon>
        <taxon>Agaricales</taxon>
        <taxon>Pleurotineae</taxon>
        <taxon>Pleurotaceae</taxon>
        <taxon>Pleurotus</taxon>
    </lineage>
</organism>
<proteinExistence type="predicted"/>
<gene>
    <name evidence="1" type="ORF">CCMSSC00406_0001709</name>
</gene>
<name>A0ACB7IMA9_PLECO</name>
<evidence type="ECO:0000313" key="2">
    <source>
        <dbReference type="Proteomes" id="UP000824881"/>
    </source>
</evidence>
<dbReference type="Proteomes" id="UP000824881">
    <property type="component" value="Unassembled WGS sequence"/>
</dbReference>
<protein>
    <submittedName>
        <fullName evidence="1">Uncharacterized protein</fullName>
    </submittedName>
</protein>